<keyword evidence="9" id="KW-0472">Membrane</keyword>
<evidence type="ECO:0000256" key="5">
    <source>
        <dbReference type="ARBA" id="ARBA00022801"/>
    </source>
</evidence>
<feature type="region of interest" description="Disordered" evidence="8">
    <location>
        <begin position="39"/>
        <end position="58"/>
    </location>
</feature>
<comment type="cofactor">
    <cofactor evidence="1">
        <name>Zn(2+)</name>
        <dbReference type="ChEBI" id="CHEBI:29105"/>
    </cofactor>
</comment>
<keyword evidence="3" id="KW-0645">Protease</keyword>
<dbReference type="PANTHER" id="PTHR21666:SF288">
    <property type="entry name" value="CELL DIVISION PROTEIN YTFB"/>
    <property type="match status" value="1"/>
</dbReference>
<dbReference type="GO" id="GO:0046872">
    <property type="term" value="F:metal ion binding"/>
    <property type="evidence" value="ECO:0007669"/>
    <property type="project" value="UniProtKB-KW"/>
</dbReference>
<dbReference type="PANTHER" id="PTHR21666">
    <property type="entry name" value="PEPTIDASE-RELATED"/>
    <property type="match status" value="1"/>
</dbReference>
<dbReference type="SUPFAM" id="SSF51261">
    <property type="entry name" value="Duplicated hybrid motif"/>
    <property type="match status" value="1"/>
</dbReference>
<evidence type="ECO:0000256" key="8">
    <source>
        <dbReference type="SAM" id="MobiDB-lite"/>
    </source>
</evidence>
<dbReference type="GO" id="GO:0006508">
    <property type="term" value="P:proteolysis"/>
    <property type="evidence" value="ECO:0007669"/>
    <property type="project" value="UniProtKB-KW"/>
</dbReference>
<organism evidence="12 13">
    <name type="scientific">Desulfocurvibacter africanus subsp. africanus str. Walvis Bay</name>
    <dbReference type="NCBI Taxonomy" id="690850"/>
    <lineage>
        <taxon>Bacteria</taxon>
        <taxon>Pseudomonadati</taxon>
        <taxon>Thermodesulfobacteriota</taxon>
        <taxon>Desulfovibrionia</taxon>
        <taxon>Desulfovibrionales</taxon>
        <taxon>Desulfovibrionaceae</taxon>
        <taxon>Desulfocurvibacter</taxon>
    </lineage>
</organism>
<dbReference type="GO" id="GO:0030313">
    <property type="term" value="C:cell envelope"/>
    <property type="evidence" value="ECO:0007669"/>
    <property type="project" value="UniProtKB-SubCell"/>
</dbReference>
<evidence type="ECO:0000256" key="1">
    <source>
        <dbReference type="ARBA" id="ARBA00001947"/>
    </source>
</evidence>
<dbReference type="Gene3D" id="3.10.450.350">
    <property type="match status" value="1"/>
</dbReference>
<evidence type="ECO:0000313" key="13">
    <source>
        <dbReference type="Proteomes" id="UP000007844"/>
    </source>
</evidence>
<protein>
    <submittedName>
        <fullName evidence="12">Peptidase M23</fullName>
    </submittedName>
</protein>
<evidence type="ECO:0000256" key="7">
    <source>
        <dbReference type="ARBA" id="ARBA00023049"/>
    </source>
</evidence>
<evidence type="ECO:0000256" key="3">
    <source>
        <dbReference type="ARBA" id="ARBA00022670"/>
    </source>
</evidence>
<dbReference type="STRING" id="690850.Desaf_2106"/>
<keyword evidence="9" id="KW-1133">Transmembrane helix</keyword>
<dbReference type="InterPro" id="IPR050570">
    <property type="entry name" value="Cell_wall_metabolism_enzyme"/>
</dbReference>
<dbReference type="Pfam" id="PF01551">
    <property type="entry name" value="Peptidase_M23"/>
    <property type="match status" value="1"/>
</dbReference>
<dbReference type="InterPro" id="IPR045834">
    <property type="entry name" value="Csd3_N2"/>
</dbReference>
<dbReference type="KEGG" id="daf:Desaf_2106"/>
<dbReference type="Proteomes" id="UP000007844">
    <property type="component" value="Chromosome"/>
</dbReference>
<name>F3Z3Y3_DESAF</name>
<reference evidence="12 13" key="1">
    <citation type="journal article" date="2011" name="J. Bacteriol.">
        <title>Genome sequence of the mercury-methylating and pleomorphic Desulfovibrio africanus Strain Walvis Bay.</title>
        <authorList>
            <person name="Brown S.D."/>
            <person name="Wall J.D."/>
            <person name="Kucken A.M."/>
            <person name="Gilmour C.C."/>
            <person name="Podar M."/>
            <person name="Brandt C.C."/>
            <person name="Teshima H."/>
            <person name="Detter J.C."/>
            <person name="Han C.S."/>
            <person name="Land M.L."/>
            <person name="Lucas S."/>
            <person name="Han J."/>
            <person name="Pennacchio L."/>
            <person name="Nolan M."/>
            <person name="Pitluck S."/>
            <person name="Woyke T."/>
            <person name="Goodwin L."/>
            <person name="Palumbo A.V."/>
            <person name="Elias D.A."/>
        </authorList>
    </citation>
    <scope>NUCLEOTIDE SEQUENCE [LARGE SCALE GENOMIC DNA]</scope>
    <source>
        <strain evidence="12 13">Walvis Bay</strain>
    </source>
</reference>
<keyword evidence="6" id="KW-0862">Zinc</keyword>
<comment type="subcellular location">
    <subcellularLocation>
        <location evidence="2">Cell envelope</location>
    </subcellularLocation>
</comment>
<evidence type="ECO:0000256" key="6">
    <source>
        <dbReference type="ARBA" id="ARBA00022833"/>
    </source>
</evidence>
<evidence type="ECO:0000259" key="11">
    <source>
        <dbReference type="Pfam" id="PF19425"/>
    </source>
</evidence>
<accession>F3Z3Y3</accession>
<dbReference type="Gene3D" id="2.70.70.10">
    <property type="entry name" value="Glucose Permease (Domain IIA)"/>
    <property type="match status" value="1"/>
</dbReference>
<gene>
    <name evidence="12" type="ORF">Desaf_2106</name>
</gene>
<keyword evidence="7" id="KW-0482">Metalloprotease</keyword>
<dbReference type="InterPro" id="IPR011055">
    <property type="entry name" value="Dup_hybrid_motif"/>
</dbReference>
<dbReference type="GO" id="GO:0004222">
    <property type="term" value="F:metalloendopeptidase activity"/>
    <property type="evidence" value="ECO:0007669"/>
    <property type="project" value="TreeGrafter"/>
</dbReference>
<dbReference type="CDD" id="cd12797">
    <property type="entry name" value="M23_peptidase"/>
    <property type="match status" value="1"/>
</dbReference>
<dbReference type="eggNOG" id="COG0739">
    <property type="taxonomic scope" value="Bacteria"/>
</dbReference>
<dbReference type="AlphaFoldDB" id="F3Z3Y3"/>
<evidence type="ECO:0000256" key="4">
    <source>
        <dbReference type="ARBA" id="ARBA00022723"/>
    </source>
</evidence>
<keyword evidence="4" id="KW-0479">Metal-binding</keyword>
<evidence type="ECO:0000256" key="2">
    <source>
        <dbReference type="ARBA" id="ARBA00004196"/>
    </source>
</evidence>
<dbReference type="EMBL" id="CP003221">
    <property type="protein sequence ID" value="EGJ50435.1"/>
    <property type="molecule type" value="Genomic_DNA"/>
</dbReference>
<evidence type="ECO:0000259" key="10">
    <source>
        <dbReference type="Pfam" id="PF01551"/>
    </source>
</evidence>
<keyword evidence="13" id="KW-1185">Reference proteome</keyword>
<dbReference type="HOGENOM" id="CLU_026846_4_0_7"/>
<feature type="transmembrane region" description="Helical" evidence="9">
    <location>
        <begin position="17"/>
        <end position="35"/>
    </location>
</feature>
<dbReference type="Pfam" id="PF19425">
    <property type="entry name" value="Csd3_N2"/>
    <property type="match status" value="1"/>
</dbReference>
<evidence type="ECO:0000256" key="9">
    <source>
        <dbReference type="SAM" id="Phobius"/>
    </source>
</evidence>
<feature type="domain" description="M23ase beta-sheet core" evidence="10">
    <location>
        <begin position="306"/>
        <end position="402"/>
    </location>
</feature>
<sequence length="450" mass="49730">MTNYYRMTIKKRSKRKTIVLVMICFMGILSLMPMLDRDDRQEGASDSRAASKPGAARDEFTEATGQAGNEILAGDSGVDALLLKEGVVQKGDTVMTLLGDFFSPAEIISLARECEEIFSLSRICAGHAFAITTQGDDFHGFEYEISAAEKLRILKAEEGFQVERAPIEYDVRTERVSGVITSNLYAAVDATGESPELAVRLAEIFAWDIDFIRDIREGDTFTVLAEKRSRDGQPAGYGRILAAMFINQGQVYKGFLFETAEGQAHFYDENGRSMRKAFLKTPLDFARITSGFSRKRFHPVLGVNRPHLGTDYAAPTGTPIKSVGDGVITVRTRNNASGNYITIRHNNSYETSYLHMSRFASGLKRGSRVRQGQVIGYVGQTGWATGPHVCFRMKKNGQHINPVKLKTPPAEGVPQDRREAFAGLVSHLTTTLEQDVSHTAEAQRQTIPAI</sequence>
<proteinExistence type="predicted"/>
<keyword evidence="9" id="KW-0812">Transmembrane</keyword>
<evidence type="ECO:0000313" key="12">
    <source>
        <dbReference type="EMBL" id="EGJ50435.1"/>
    </source>
</evidence>
<feature type="domain" description="Csd3-like second N-terminal" evidence="11">
    <location>
        <begin position="172"/>
        <end position="292"/>
    </location>
</feature>
<keyword evidence="5" id="KW-0378">Hydrolase</keyword>
<dbReference type="InterPro" id="IPR016047">
    <property type="entry name" value="M23ase_b-sheet_dom"/>
</dbReference>